<evidence type="ECO:0000313" key="2">
    <source>
        <dbReference type="Proteomes" id="UP000708208"/>
    </source>
</evidence>
<dbReference type="OrthoDB" id="10641523at2759"/>
<dbReference type="Proteomes" id="UP000708208">
    <property type="component" value="Unassembled WGS sequence"/>
</dbReference>
<sequence length="519" mass="59301">MCSQQRPLQNHLIISNVAKYLKFKELKNFRLVCRQWNLSSKPFYQHKSCVIFKSDDGRTRIRKFLKEKFDIFVNFKFIDIDFRDKYRKIFTFFAEQLGCVVREVAIVKCEADYAEILNHFKNLNVLSIALPPICNEDNVNNNIEMESQSKIATNLNVKCLEITGRLVEGNVNEFCWNNLIQAFPNTEIFGGQCRGSEDLTALLSTLSSGQSSPLGKLSDFSCVLTDLHNSHLEMLFSISSNLTNIDLSLAESVDASLLTTLLGKYAVILKSIKLFRDSNIPLILFKGQDANYSFKSLVTLEIPCNMIASLDFLQLTPILKNFSLTQFGDGDVTFHNVLVRNSNPRLVFENLQSFSFEYFLAPDCIQNVLKMFPNLKRLSTYLTDDTARAVFQDGLLLQELIVLGTQLSDEGITGVPLNLLERKYRFMKDYRKNPYIGDLKNLWRLVLYPQPQEKITDLSVIYGFMDVGNLTCIDIPETAISDEGIETLQRKSNLVTLISPFYTPDGCIYSRPIELQQLR</sequence>
<name>A0A8J2K004_9HEXA</name>
<organism evidence="1 2">
    <name type="scientific">Allacma fusca</name>
    <dbReference type="NCBI Taxonomy" id="39272"/>
    <lineage>
        <taxon>Eukaryota</taxon>
        <taxon>Metazoa</taxon>
        <taxon>Ecdysozoa</taxon>
        <taxon>Arthropoda</taxon>
        <taxon>Hexapoda</taxon>
        <taxon>Collembola</taxon>
        <taxon>Symphypleona</taxon>
        <taxon>Sminthuridae</taxon>
        <taxon>Allacma</taxon>
    </lineage>
</organism>
<dbReference type="AlphaFoldDB" id="A0A8J2K004"/>
<reference evidence="1" key="1">
    <citation type="submission" date="2021-06" db="EMBL/GenBank/DDBJ databases">
        <authorList>
            <person name="Hodson N. C."/>
            <person name="Mongue J. A."/>
            <person name="Jaron S. K."/>
        </authorList>
    </citation>
    <scope>NUCLEOTIDE SEQUENCE</scope>
</reference>
<dbReference type="EMBL" id="CAJVCH010043915">
    <property type="protein sequence ID" value="CAG7717219.1"/>
    <property type="molecule type" value="Genomic_DNA"/>
</dbReference>
<comment type="caution">
    <text evidence="1">The sequence shown here is derived from an EMBL/GenBank/DDBJ whole genome shotgun (WGS) entry which is preliminary data.</text>
</comment>
<accession>A0A8J2K004</accession>
<keyword evidence="2" id="KW-1185">Reference proteome</keyword>
<protein>
    <recommendedName>
        <fullName evidence="3">F-box domain-containing protein</fullName>
    </recommendedName>
</protein>
<evidence type="ECO:0008006" key="3">
    <source>
        <dbReference type="Google" id="ProtNLM"/>
    </source>
</evidence>
<evidence type="ECO:0000313" key="1">
    <source>
        <dbReference type="EMBL" id="CAG7717219.1"/>
    </source>
</evidence>
<proteinExistence type="predicted"/>
<gene>
    <name evidence="1" type="ORF">AFUS01_LOCUS6684</name>
</gene>